<proteinExistence type="predicted"/>
<dbReference type="AlphaFoldDB" id="C5BFK5"/>
<dbReference type="Proteomes" id="UP000001485">
    <property type="component" value="Chromosome"/>
</dbReference>
<organism evidence="1 2">
    <name type="scientific">Edwardsiella ictaluri (strain 93-146)</name>
    <dbReference type="NCBI Taxonomy" id="634503"/>
    <lineage>
        <taxon>Bacteria</taxon>
        <taxon>Pseudomonadati</taxon>
        <taxon>Pseudomonadota</taxon>
        <taxon>Gammaproteobacteria</taxon>
        <taxon>Enterobacterales</taxon>
        <taxon>Hafniaceae</taxon>
        <taxon>Edwardsiella</taxon>
    </lineage>
</organism>
<dbReference type="KEGG" id="eic:NT01EI_1791"/>
<name>C5BFK5_EDWI9</name>
<dbReference type="HOGENOM" id="CLU_3024897_0_0_6"/>
<sequence length="55" mass="5942">MPYFLSVVPLRRFASFSVGLVTLGYRWCVPLTEQCVFAVAMGISLSLGDAEGKGT</sequence>
<evidence type="ECO:0000313" key="1">
    <source>
        <dbReference type="EMBL" id="ACR68968.1"/>
    </source>
</evidence>
<reference evidence="2" key="1">
    <citation type="submission" date="2009-03" db="EMBL/GenBank/DDBJ databases">
        <title>Complete genome sequence of Edwardsiella ictaluri 93-146.</title>
        <authorList>
            <person name="Williams M.L."/>
            <person name="Gillaspy A.F."/>
            <person name="Dyer D.W."/>
            <person name="Thune R.L."/>
            <person name="Waldbieser G.C."/>
            <person name="Schuster S.C."/>
            <person name="Gipson J."/>
            <person name="Zaitshik J."/>
            <person name="Landry C."/>
            <person name="Lawrence M.L."/>
        </authorList>
    </citation>
    <scope>NUCLEOTIDE SEQUENCE [LARGE SCALE GENOMIC DNA]</scope>
    <source>
        <strain evidence="2">93-146</strain>
    </source>
</reference>
<gene>
    <name evidence="1" type="ordered locus">NT01EI_1791</name>
</gene>
<dbReference type="EMBL" id="CP001600">
    <property type="protein sequence ID" value="ACR68968.1"/>
    <property type="molecule type" value="Genomic_DNA"/>
</dbReference>
<accession>C5BFK5</accession>
<reference evidence="1 2" key="2">
    <citation type="journal article" date="2012" name="J. Bacteriol.">
        <title>Genome Sequence of Edwardsiella ictaluri 93-146, a Strain Associated with a Natural Channel Catfish Outbreak of Enteric Septicemia of Catfish.</title>
        <authorList>
            <person name="Williams M.L."/>
            <person name="Gillaspy A.F."/>
            <person name="Dyer D.W."/>
            <person name="Thune R.L."/>
            <person name="Waldbieser G.C."/>
            <person name="Schuster S.C."/>
            <person name="Gipson J."/>
            <person name="Zaitshik J."/>
            <person name="Landry C."/>
            <person name="Banes M.M."/>
            <person name="Lawrence M.L."/>
        </authorList>
    </citation>
    <scope>NUCLEOTIDE SEQUENCE [LARGE SCALE GENOMIC DNA]</scope>
    <source>
        <strain evidence="1 2">93-146</strain>
    </source>
</reference>
<evidence type="ECO:0000313" key="2">
    <source>
        <dbReference type="Proteomes" id="UP000001485"/>
    </source>
</evidence>
<protein>
    <submittedName>
        <fullName evidence="1">Uncharacterized protein</fullName>
    </submittedName>
</protein>